<reference evidence="3 4" key="1">
    <citation type="journal article" date="2017" name="Nature">
        <title>The Apostasia genome and the evolution of orchids.</title>
        <authorList>
            <person name="Zhang G.Q."/>
            <person name="Liu K.W."/>
            <person name="Li Z."/>
            <person name="Lohaus R."/>
            <person name="Hsiao Y.Y."/>
            <person name="Niu S.C."/>
            <person name="Wang J.Y."/>
            <person name="Lin Y.C."/>
            <person name="Xu Q."/>
            <person name="Chen L.J."/>
            <person name="Yoshida K."/>
            <person name="Fujiwara S."/>
            <person name="Wang Z.W."/>
            <person name="Zhang Y.Q."/>
            <person name="Mitsuda N."/>
            <person name="Wang M."/>
            <person name="Liu G.H."/>
            <person name="Pecoraro L."/>
            <person name="Huang H.X."/>
            <person name="Xiao X.J."/>
            <person name="Lin M."/>
            <person name="Wu X.Y."/>
            <person name="Wu W.L."/>
            <person name="Chen Y.Y."/>
            <person name="Chang S.B."/>
            <person name="Sakamoto S."/>
            <person name="Ohme-Takagi M."/>
            <person name="Yagi M."/>
            <person name="Zeng S.J."/>
            <person name="Shen C.Y."/>
            <person name="Yeh C.M."/>
            <person name="Luo Y.B."/>
            <person name="Tsai W.C."/>
            <person name="Van de Peer Y."/>
            <person name="Liu Z.J."/>
        </authorList>
    </citation>
    <scope>NUCLEOTIDE SEQUENCE [LARGE SCALE GENOMIC DNA]</scope>
    <source>
        <strain evidence="4">cv. Shenzhen</strain>
        <tissue evidence="3">Stem</tissue>
    </source>
</reference>
<proteinExistence type="predicted"/>
<evidence type="ECO:0000256" key="1">
    <source>
        <dbReference type="ARBA" id="ARBA00022737"/>
    </source>
</evidence>
<evidence type="ECO:0000256" key="2">
    <source>
        <dbReference type="PROSITE-ProRule" id="PRU00708"/>
    </source>
</evidence>
<dbReference type="InterPro" id="IPR011990">
    <property type="entry name" value="TPR-like_helical_dom_sf"/>
</dbReference>
<feature type="repeat" description="PPR" evidence="2">
    <location>
        <begin position="72"/>
        <end position="106"/>
    </location>
</feature>
<dbReference type="Pfam" id="PF20431">
    <property type="entry name" value="E_motif"/>
    <property type="match status" value="1"/>
</dbReference>
<dbReference type="GO" id="GO:0003723">
    <property type="term" value="F:RNA binding"/>
    <property type="evidence" value="ECO:0007669"/>
    <property type="project" value="InterPro"/>
</dbReference>
<dbReference type="FunFam" id="1.25.40.10:FF:000348">
    <property type="entry name" value="Pentatricopeptide repeat-containing protein chloroplastic"/>
    <property type="match status" value="1"/>
</dbReference>
<keyword evidence="3" id="KW-0378">Hydrolase</keyword>
<sequence>MFPRLKSDWKSLALLEGCRRRSLRELKQIHAHLLVSGGIADPYAATKLLSSFVAFDLHHAILVFRRLHHPPSTFLWNTLIGAHTDRNQSVAALSLYSQMLYSGRLPNNYTFSFLLRCCVALPSLFVGRQLHSQVVLLGWEHYDFVQNGLIHLYASCGCVASAHELFNLSPHRDVVTWTAVVHGYVKSGQIDAAKEMFGKMPERNAVSWSTMITAYSHVGMFREALDAFSEMQLAGIQPNHAGFVGALSACGFLGALEQGKWIHAMAERMGVKMDRILGTALIDMYAKCGCIEAAKQVFDAMLERDVFAYTAMISGFSNHGNSENAIDLFGRMEEEGVKPNEVTFICVLSACSRMGLVDLGKLFFAKMSSSPYRMEPGVEHYGCLVDLLGRAGLIEEARNVVREMPVEPDCYVLGALLNACRVHGKLGEGKETVESLVELGLDHSGVHVLLSNMYASSYRWEEVRNARKVMEQNEVRKLPGCSMIEVDNVAFEFVAGDIFHPHMEEIFLAVLKGMDQQLKSFGDEDKLEDSHSHSH</sequence>
<dbReference type="InterPro" id="IPR046848">
    <property type="entry name" value="E_motif"/>
</dbReference>
<dbReference type="Pfam" id="PF13041">
    <property type="entry name" value="PPR_2"/>
    <property type="match status" value="3"/>
</dbReference>
<dbReference type="AlphaFoldDB" id="A0A2I0BBU6"/>
<evidence type="ECO:0000313" key="3">
    <source>
        <dbReference type="EMBL" id="PKA65251.1"/>
    </source>
</evidence>
<dbReference type="Pfam" id="PF01535">
    <property type="entry name" value="PPR"/>
    <property type="match status" value="1"/>
</dbReference>
<dbReference type="PANTHER" id="PTHR47926">
    <property type="entry name" value="PENTATRICOPEPTIDE REPEAT-CONTAINING PROTEIN"/>
    <property type="match status" value="1"/>
</dbReference>
<dbReference type="GO" id="GO:0009451">
    <property type="term" value="P:RNA modification"/>
    <property type="evidence" value="ECO:0007669"/>
    <property type="project" value="InterPro"/>
</dbReference>
<dbReference type="PANTHER" id="PTHR47926:SF416">
    <property type="entry name" value="(WILD MALAYSIAN BANANA) HYPOTHETICAL PROTEIN"/>
    <property type="match status" value="1"/>
</dbReference>
<organism evidence="3 4">
    <name type="scientific">Apostasia shenzhenica</name>
    <dbReference type="NCBI Taxonomy" id="1088818"/>
    <lineage>
        <taxon>Eukaryota</taxon>
        <taxon>Viridiplantae</taxon>
        <taxon>Streptophyta</taxon>
        <taxon>Embryophyta</taxon>
        <taxon>Tracheophyta</taxon>
        <taxon>Spermatophyta</taxon>
        <taxon>Magnoliopsida</taxon>
        <taxon>Liliopsida</taxon>
        <taxon>Asparagales</taxon>
        <taxon>Orchidaceae</taxon>
        <taxon>Apostasioideae</taxon>
        <taxon>Apostasia</taxon>
    </lineage>
</organism>
<dbReference type="Gene3D" id="1.25.40.10">
    <property type="entry name" value="Tetratricopeptide repeat domain"/>
    <property type="match status" value="4"/>
</dbReference>
<name>A0A2I0BBU6_9ASPA</name>
<dbReference type="GO" id="GO:0016787">
    <property type="term" value="F:hydrolase activity"/>
    <property type="evidence" value="ECO:0007669"/>
    <property type="project" value="UniProtKB-KW"/>
</dbReference>
<dbReference type="InterPro" id="IPR002885">
    <property type="entry name" value="PPR_rpt"/>
</dbReference>
<dbReference type="InterPro" id="IPR046960">
    <property type="entry name" value="PPR_At4g14850-like_plant"/>
</dbReference>
<dbReference type="EMBL" id="KZ451895">
    <property type="protein sequence ID" value="PKA65251.1"/>
    <property type="molecule type" value="Genomic_DNA"/>
</dbReference>
<accession>A0A2I0BBU6</accession>
<feature type="repeat" description="PPR" evidence="2">
    <location>
        <begin position="173"/>
        <end position="203"/>
    </location>
</feature>
<keyword evidence="4" id="KW-1185">Reference proteome</keyword>
<feature type="repeat" description="PPR" evidence="2">
    <location>
        <begin position="204"/>
        <end position="238"/>
    </location>
</feature>
<dbReference type="PROSITE" id="PS51375">
    <property type="entry name" value="PPR"/>
    <property type="match status" value="4"/>
</dbReference>
<gene>
    <name evidence="3" type="primary">PCMP-H61</name>
    <name evidence="3" type="ORF">AXF42_Ash005583</name>
</gene>
<keyword evidence="1" id="KW-0677">Repeat</keyword>
<feature type="repeat" description="PPR" evidence="2">
    <location>
        <begin position="305"/>
        <end position="339"/>
    </location>
</feature>
<dbReference type="OrthoDB" id="185373at2759"/>
<protein>
    <submittedName>
        <fullName evidence="3">Pentatricopeptide repeat-containing protein</fullName>
        <ecNumber evidence="3">3.6.1.-</ecNumber>
    </submittedName>
</protein>
<dbReference type="Proteomes" id="UP000236161">
    <property type="component" value="Unassembled WGS sequence"/>
</dbReference>
<dbReference type="NCBIfam" id="TIGR00756">
    <property type="entry name" value="PPR"/>
    <property type="match status" value="4"/>
</dbReference>
<dbReference type="FunFam" id="1.25.40.10:FF:000184">
    <property type="entry name" value="Pentatricopeptide repeat-containing protein, chloroplastic"/>
    <property type="match status" value="1"/>
</dbReference>
<evidence type="ECO:0000313" key="4">
    <source>
        <dbReference type="Proteomes" id="UP000236161"/>
    </source>
</evidence>
<dbReference type="EC" id="3.6.1.-" evidence="3"/>